<dbReference type="PANTHER" id="PTHR36447:SF1">
    <property type="entry name" value="BETA-GALACTOSIDASE GANA"/>
    <property type="match status" value="1"/>
</dbReference>
<dbReference type="GO" id="GO:0005975">
    <property type="term" value="P:carbohydrate metabolic process"/>
    <property type="evidence" value="ECO:0007669"/>
    <property type="project" value="InterPro"/>
</dbReference>
<dbReference type="InterPro" id="IPR013529">
    <property type="entry name" value="Glyco_hydro_42_N"/>
</dbReference>
<dbReference type="EMBL" id="KF126260">
    <property type="protein sequence ID" value="AIA93607.1"/>
    <property type="molecule type" value="Genomic_DNA"/>
</dbReference>
<evidence type="ECO:0000256" key="3">
    <source>
        <dbReference type="SAM" id="MobiDB-lite"/>
    </source>
</evidence>
<proteinExistence type="predicted"/>
<evidence type="ECO:0000256" key="1">
    <source>
        <dbReference type="ARBA" id="ARBA00022801"/>
    </source>
</evidence>
<dbReference type="GO" id="GO:0004565">
    <property type="term" value="F:beta-galactosidase activity"/>
    <property type="evidence" value="ECO:0007669"/>
    <property type="project" value="InterPro"/>
</dbReference>
<evidence type="ECO:0000256" key="2">
    <source>
        <dbReference type="ARBA" id="ARBA00023295"/>
    </source>
</evidence>
<feature type="compositionally biased region" description="Basic residues" evidence="3">
    <location>
        <begin position="140"/>
        <end position="155"/>
    </location>
</feature>
<dbReference type="InterPro" id="IPR003476">
    <property type="entry name" value="Glyco_hydro_42"/>
</dbReference>
<reference evidence="5" key="1">
    <citation type="journal article" date="2013" name="Environ. Microbiol.">
        <title>Seasonally variable intestinal metagenomes of the red palm weevil (Rhynchophorus ferrugineus).</title>
        <authorList>
            <person name="Jia S."/>
            <person name="Zhang X."/>
            <person name="Zhang G."/>
            <person name="Yin A."/>
            <person name="Zhang S."/>
            <person name="Li F."/>
            <person name="Wang L."/>
            <person name="Zhao D."/>
            <person name="Yun Q."/>
            <person name="Tala"/>
            <person name="Wang J."/>
            <person name="Sun G."/>
            <person name="Baabdullah M."/>
            <person name="Yu X."/>
            <person name="Hu S."/>
            <person name="Al-Mssallem I.S."/>
            <person name="Yu J."/>
        </authorList>
    </citation>
    <scope>NUCLEOTIDE SEQUENCE</scope>
</reference>
<dbReference type="InterPro" id="IPR017853">
    <property type="entry name" value="GH"/>
</dbReference>
<dbReference type="AlphaFoldDB" id="A0A060CF77"/>
<protein>
    <submittedName>
        <fullName evidence="5">Glyco_hydro_42</fullName>
    </submittedName>
</protein>
<feature type="non-terminal residue" evidence="5">
    <location>
        <position position="165"/>
    </location>
</feature>
<keyword evidence="2" id="KW-0326">Glycosidase</keyword>
<dbReference type="Gene3D" id="3.20.20.80">
    <property type="entry name" value="Glycosidases"/>
    <property type="match status" value="1"/>
</dbReference>
<evidence type="ECO:0000313" key="5">
    <source>
        <dbReference type="EMBL" id="AIA93607.1"/>
    </source>
</evidence>
<dbReference type="PANTHER" id="PTHR36447">
    <property type="entry name" value="BETA-GALACTOSIDASE GANA"/>
    <property type="match status" value="1"/>
</dbReference>
<evidence type="ECO:0000259" key="4">
    <source>
        <dbReference type="Pfam" id="PF02449"/>
    </source>
</evidence>
<feature type="domain" description="Glycoside hydrolase family 42 N-terminal" evidence="4">
    <location>
        <begin position="5"/>
        <end position="121"/>
    </location>
</feature>
<name>A0A060CF77_9MICO</name>
<organism evidence="5">
    <name type="scientific">uncultured Clavibacter sp</name>
    <dbReference type="NCBI Taxonomy" id="378178"/>
    <lineage>
        <taxon>Bacteria</taxon>
        <taxon>Bacillati</taxon>
        <taxon>Actinomycetota</taxon>
        <taxon>Actinomycetes</taxon>
        <taxon>Micrococcales</taxon>
        <taxon>Microbacteriaceae</taxon>
        <taxon>Clavibacter</taxon>
        <taxon>environmental samples</taxon>
    </lineage>
</organism>
<feature type="non-terminal residue" evidence="5">
    <location>
        <position position="1"/>
    </location>
</feature>
<accession>A0A060CF77</accession>
<dbReference type="Pfam" id="PF02449">
    <property type="entry name" value="Glyco_hydro_42"/>
    <property type="match status" value="1"/>
</dbReference>
<dbReference type="GO" id="GO:0009341">
    <property type="term" value="C:beta-galactosidase complex"/>
    <property type="evidence" value="ECO:0007669"/>
    <property type="project" value="InterPro"/>
</dbReference>
<feature type="region of interest" description="Disordered" evidence="3">
    <location>
        <begin position="140"/>
        <end position="165"/>
    </location>
</feature>
<sequence>AYGGDYNPEQWPRHVWDEDMRLMREAGVTLVSVGIFSWALLEPKEGLYEFGWLDELLDLLQANGIKADLATPTASPRPGSLPPTPRLASSPETASPWGFGSRGMASHSHPAYQRAAEGIADAPCASLWHAPCRSHVARAQRVRRAPWGRTTRPRRWLPSAMAAGT</sequence>
<keyword evidence="1" id="KW-0378">Hydrolase</keyword>
<feature type="region of interest" description="Disordered" evidence="3">
    <location>
        <begin position="69"/>
        <end position="102"/>
    </location>
</feature>
<dbReference type="SUPFAM" id="SSF51445">
    <property type="entry name" value="(Trans)glycosidases"/>
    <property type="match status" value="1"/>
</dbReference>